<evidence type="ECO:0000256" key="1">
    <source>
        <dbReference type="ARBA" id="ARBA00004651"/>
    </source>
</evidence>
<name>A0ABY4GY26_9BACI</name>
<keyword evidence="3 8" id="KW-0813">Transport</keyword>
<keyword evidence="4 8" id="KW-1003">Cell membrane</keyword>
<sequence>MLHNPTGKERLGLAFLLGMLGVLGPLNIDMYLPSFPGIAEDLGASASLVQLSLTACLIGLAVGQIVVGPISDAQGRKKPLLIFISLFALSSLFCALAPNIITLVAARFLQGFTASAGVVLSRAVVRDVFSGRELTKFFALLMVINATAPMIAPMAGGAILLLPFATWHTIFYFLGFLGLIIVLVIALKLTETLPMERRIPSSIGNSFRTIGSLLKDRSFIGYALTIGFIHGGSFAYVSGTPFVYQGIYDVSPQVFSILFGINGLAIITGSFIIGRLGGIIHERSLLRTAVIIAVSATSILLIMTIIEGPLATLVIPIFIYMTSMGMILTSTFTLAMEKQGHRAGSASAVLGMLPLLFGSMVSPLVGIDETTAVPMGATLFITSFIGSITFFKLTAKNQVEEA</sequence>
<dbReference type="InterPro" id="IPR004812">
    <property type="entry name" value="Efflux_drug-R_Bcr/CmlA"/>
</dbReference>
<dbReference type="Gene3D" id="1.20.1720.10">
    <property type="entry name" value="Multidrug resistance protein D"/>
    <property type="match status" value="1"/>
</dbReference>
<accession>A0ABY4GY26</accession>
<evidence type="ECO:0000313" key="10">
    <source>
        <dbReference type="EMBL" id="UOQ93102.1"/>
    </source>
</evidence>
<evidence type="ECO:0000256" key="6">
    <source>
        <dbReference type="ARBA" id="ARBA00022989"/>
    </source>
</evidence>
<evidence type="ECO:0000256" key="2">
    <source>
        <dbReference type="ARBA" id="ARBA00006236"/>
    </source>
</evidence>
<dbReference type="PANTHER" id="PTHR23502">
    <property type="entry name" value="MAJOR FACILITATOR SUPERFAMILY"/>
    <property type="match status" value="1"/>
</dbReference>
<comment type="subcellular location">
    <subcellularLocation>
        <location evidence="1 8">Cell membrane</location>
        <topology evidence="1 8">Multi-pass membrane protein</topology>
    </subcellularLocation>
</comment>
<keyword evidence="7 8" id="KW-0472">Membrane</keyword>
<feature type="transmembrane region" description="Helical" evidence="8">
    <location>
        <begin position="107"/>
        <end position="125"/>
    </location>
</feature>
<dbReference type="InterPro" id="IPR020846">
    <property type="entry name" value="MFS_dom"/>
</dbReference>
<dbReference type="Proteomes" id="UP000831880">
    <property type="component" value="Chromosome"/>
</dbReference>
<dbReference type="EMBL" id="CP095074">
    <property type="protein sequence ID" value="UOQ93102.1"/>
    <property type="molecule type" value="Genomic_DNA"/>
</dbReference>
<feature type="transmembrane region" description="Helical" evidence="8">
    <location>
        <begin position="347"/>
        <end position="366"/>
    </location>
</feature>
<keyword evidence="11" id="KW-1185">Reference proteome</keyword>
<dbReference type="Pfam" id="PF07690">
    <property type="entry name" value="MFS_1"/>
    <property type="match status" value="1"/>
</dbReference>
<feature type="transmembrane region" description="Helical" evidence="8">
    <location>
        <begin position="312"/>
        <end position="335"/>
    </location>
</feature>
<feature type="transmembrane region" description="Helical" evidence="8">
    <location>
        <begin position="372"/>
        <end position="391"/>
    </location>
</feature>
<dbReference type="RefSeq" id="WP_244752706.1">
    <property type="nucleotide sequence ID" value="NZ_CP095074.1"/>
</dbReference>
<feature type="transmembrane region" description="Helical" evidence="8">
    <location>
        <begin position="250"/>
        <end position="273"/>
    </location>
</feature>
<keyword evidence="6 8" id="KW-1133">Transmembrane helix</keyword>
<feature type="transmembrane region" description="Helical" evidence="8">
    <location>
        <begin position="12"/>
        <end position="28"/>
    </location>
</feature>
<evidence type="ECO:0000313" key="11">
    <source>
        <dbReference type="Proteomes" id="UP000831880"/>
    </source>
</evidence>
<dbReference type="CDD" id="cd17320">
    <property type="entry name" value="MFS_MdfA_MDR_like"/>
    <property type="match status" value="1"/>
</dbReference>
<evidence type="ECO:0000256" key="7">
    <source>
        <dbReference type="ARBA" id="ARBA00023136"/>
    </source>
</evidence>
<feature type="transmembrane region" description="Helical" evidence="8">
    <location>
        <begin position="285"/>
        <end position="306"/>
    </location>
</feature>
<reference evidence="10 11" key="1">
    <citation type="submission" date="2022-04" db="EMBL/GenBank/DDBJ databases">
        <title>Halobacillus sp. isolated from saltern.</title>
        <authorList>
            <person name="Won M."/>
            <person name="Lee C.-M."/>
            <person name="Woen H.-Y."/>
            <person name="Kwon S.-W."/>
        </authorList>
    </citation>
    <scope>NUCLEOTIDE SEQUENCE [LARGE SCALE GENOMIC DNA]</scope>
    <source>
        <strain evidence="10 11">SSTM10-2</strain>
    </source>
</reference>
<protein>
    <recommendedName>
        <fullName evidence="8">Bcr/CflA family efflux transporter</fullName>
    </recommendedName>
</protein>
<feature type="transmembrane region" description="Helical" evidence="8">
    <location>
        <begin position="219"/>
        <end position="238"/>
    </location>
</feature>
<evidence type="ECO:0000259" key="9">
    <source>
        <dbReference type="PROSITE" id="PS50850"/>
    </source>
</evidence>
<evidence type="ECO:0000256" key="5">
    <source>
        <dbReference type="ARBA" id="ARBA00022692"/>
    </source>
</evidence>
<evidence type="ECO:0000256" key="4">
    <source>
        <dbReference type="ARBA" id="ARBA00022475"/>
    </source>
</evidence>
<dbReference type="InterPro" id="IPR011701">
    <property type="entry name" value="MFS"/>
</dbReference>
<evidence type="ECO:0000256" key="8">
    <source>
        <dbReference type="RuleBase" id="RU365088"/>
    </source>
</evidence>
<gene>
    <name evidence="10" type="ORF">MUO14_22360</name>
</gene>
<feature type="transmembrane region" description="Helical" evidence="8">
    <location>
        <begin position="80"/>
        <end position="101"/>
    </location>
</feature>
<feature type="transmembrane region" description="Helical" evidence="8">
    <location>
        <begin position="170"/>
        <end position="189"/>
    </location>
</feature>
<comment type="similarity">
    <text evidence="2 8">Belongs to the major facilitator superfamily. Bcr/CmlA family.</text>
</comment>
<evidence type="ECO:0000256" key="3">
    <source>
        <dbReference type="ARBA" id="ARBA00022448"/>
    </source>
</evidence>
<dbReference type="SUPFAM" id="SSF103473">
    <property type="entry name" value="MFS general substrate transporter"/>
    <property type="match status" value="1"/>
</dbReference>
<dbReference type="PANTHER" id="PTHR23502:SF132">
    <property type="entry name" value="POLYAMINE TRANSPORTER 2-RELATED"/>
    <property type="match status" value="1"/>
</dbReference>
<feature type="domain" description="Major facilitator superfamily (MFS) profile" evidence="9">
    <location>
        <begin position="13"/>
        <end position="398"/>
    </location>
</feature>
<feature type="transmembrane region" description="Helical" evidence="8">
    <location>
        <begin position="137"/>
        <end position="164"/>
    </location>
</feature>
<dbReference type="InterPro" id="IPR036259">
    <property type="entry name" value="MFS_trans_sf"/>
</dbReference>
<feature type="transmembrane region" description="Helical" evidence="8">
    <location>
        <begin position="48"/>
        <end position="68"/>
    </location>
</feature>
<organism evidence="10 11">
    <name type="scientific">Halobacillus shinanisalinarum</name>
    <dbReference type="NCBI Taxonomy" id="2932258"/>
    <lineage>
        <taxon>Bacteria</taxon>
        <taxon>Bacillati</taxon>
        <taxon>Bacillota</taxon>
        <taxon>Bacilli</taxon>
        <taxon>Bacillales</taxon>
        <taxon>Bacillaceae</taxon>
        <taxon>Halobacillus</taxon>
    </lineage>
</organism>
<proteinExistence type="inferred from homology"/>
<dbReference type="PROSITE" id="PS50850">
    <property type="entry name" value="MFS"/>
    <property type="match status" value="1"/>
</dbReference>
<keyword evidence="5 8" id="KW-0812">Transmembrane</keyword>
<dbReference type="NCBIfam" id="TIGR00710">
    <property type="entry name" value="efflux_Bcr_CflA"/>
    <property type="match status" value="1"/>
</dbReference>